<keyword evidence="2" id="KW-1185">Reference proteome</keyword>
<evidence type="ECO:0000313" key="2">
    <source>
        <dbReference type="Proteomes" id="UP000263900"/>
    </source>
</evidence>
<dbReference type="EMBL" id="CP032157">
    <property type="protein sequence ID" value="AXY76250.1"/>
    <property type="molecule type" value="Genomic_DNA"/>
</dbReference>
<dbReference type="InterPro" id="IPR019853">
    <property type="entry name" value="GldB-like"/>
</dbReference>
<organism evidence="1 2">
    <name type="scientific">Paraflavitalea soli</name>
    <dbReference type="NCBI Taxonomy" id="2315862"/>
    <lineage>
        <taxon>Bacteria</taxon>
        <taxon>Pseudomonadati</taxon>
        <taxon>Bacteroidota</taxon>
        <taxon>Chitinophagia</taxon>
        <taxon>Chitinophagales</taxon>
        <taxon>Chitinophagaceae</taxon>
        <taxon>Paraflavitalea</taxon>
    </lineage>
</organism>
<accession>A0A3B7MT74</accession>
<reference evidence="1 2" key="1">
    <citation type="submission" date="2018-09" db="EMBL/GenBank/DDBJ databases">
        <title>Genome sequencing of strain 6GH32-13.</title>
        <authorList>
            <person name="Weon H.-Y."/>
            <person name="Heo J."/>
            <person name="Kwon S.-W."/>
        </authorList>
    </citation>
    <scope>NUCLEOTIDE SEQUENCE [LARGE SCALE GENOMIC DNA]</scope>
    <source>
        <strain evidence="1 2">5GH32-13</strain>
    </source>
</reference>
<dbReference type="Pfam" id="PF25594">
    <property type="entry name" value="GldB_lipo"/>
    <property type="match status" value="1"/>
</dbReference>
<dbReference type="KEGG" id="pseg:D3H65_20635"/>
<dbReference type="RefSeq" id="WP_119052128.1">
    <property type="nucleotide sequence ID" value="NZ_CP032157.1"/>
</dbReference>
<dbReference type="AlphaFoldDB" id="A0A3B7MT74"/>
<dbReference type="Proteomes" id="UP000263900">
    <property type="component" value="Chromosome"/>
</dbReference>
<proteinExistence type="predicted"/>
<evidence type="ECO:0008006" key="3">
    <source>
        <dbReference type="Google" id="ProtNLM"/>
    </source>
</evidence>
<evidence type="ECO:0000313" key="1">
    <source>
        <dbReference type="EMBL" id="AXY76250.1"/>
    </source>
</evidence>
<dbReference type="PROSITE" id="PS51257">
    <property type="entry name" value="PROKAR_LIPOPROTEIN"/>
    <property type="match status" value="1"/>
</dbReference>
<dbReference type="OrthoDB" id="976022at2"/>
<protein>
    <recommendedName>
        <fullName evidence="3">Gliding motility lipoprotein GldB</fullName>
    </recommendedName>
</protein>
<gene>
    <name evidence="1" type="ORF">D3H65_20635</name>
</gene>
<name>A0A3B7MT74_9BACT</name>
<sequence>MKKTGFIAILLCTLFACGDKNTPDVSGIKIDLQAERFDQDFFALDTNHLMPSLQELSKKYPHFMTDYFQGIMGLPPFSDSTTGAIPLMKQFIRDYTPVKEAVNKTFSSTRSIEAEIKKGLQFVKYYFPEYKAPTRLIFFIGPMDAFDQASLGVYGDVLRPDQWIGVGLQLHLGKDYELYTSEMGRSLYPAYISRRFTPEYIPVNCMKTVIDDLYPEKIGGKTLVEQMVEKGKRLYVLDKLMPTTPDTLKIGYTDFQLQGCYKNEGRIWNFFLVNSLLMNNEPELLKSFMADGPNTRELGEGSPGFIGLFTGWQIVKKYMAKNPDLKLPALLKTPAMDIYQQSKYKPN</sequence>